<feature type="domain" description="EF-hand" evidence="2">
    <location>
        <begin position="162"/>
        <end position="197"/>
    </location>
</feature>
<dbReference type="PROSITE" id="PS00018">
    <property type="entry name" value="EF_HAND_1"/>
    <property type="match status" value="1"/>
</dbReference>
<protein>
    <recommendedName>
        <fullName evidence="2">EF-hand domain-containing protein</fullName>
    </recommendedName>
</protein>
<gene>
    <name evidence="3" type="ORF">D917_09185</name>
</gene>
<dbReference type="Proteomes" id="UP000243006">
    <property type="component" value="Unassembled WGS sequence"/>
</dbReference>
<evidence type="ECO:0000313" key="4">
    <source>
        <dbReference type="Proteomes" id="UP000243006"/>
    </source>
</evidence>
<dbReference type="AlphaFoldDB" id="A0A1Y3EGU6"/>
<comment type="caution">
    <text evidence="3">The sequence shown here is derived from an EMBL/GenBank/DDBJ whole genome shotgun (WGS) entry which is preliminary data.</text>
</comment>
<dbReference type="InterPro" id="IPR018247">
    <property type="entry name" value="EF_Hand_1_Ca_BS"/>
</dbReference>
<dbReference type="Gene3D" id="1.10.238.10">
    <property type="entry name" value="EF-hand"/>
    <property type="match status" value="1"/>
</dbReference>
<evidence type="ECO:0000313" key="3">
    <source>
        <dbReference type="EMBL" id="OUC44363.1"/>
    </source>
</evidence>
<dbReference type="GO" id="GO:0005509">
    <property type="term" value="F:calcium ion binding"/>
    <property type="evidence" value="ECO:0007669"/>
    <property type="project" value="InterPro"/>
</dbReference>
<evidence type="ECO:0000256" key="1">
    <source>
        <dbReference type="ARBA" id="ARBA00022837"/>
    </source>
</evidence>
<reference evidence="3 4" key="1">
    <citation type="submission" date="2015-04" db="EMBL/GenBank/DDBJ databases">
        <title>Draft genome of the roundworm Trichinella nativa.</title>
        <authorList>
            <person name="Mitreva M."/>
        </authorList>
    </citation>
    <scope>NUCLEOTIDE SEQUENCE [LARGE SCALE GENOMIC DNA]</scope>
    <source>
        <strain evidence="3 4">ISS45</strain>
    </source>
</reference>
<dbReference type="SUPFAM" id="SSF47473">
    <property type="entry name" value="EF-hand"/>
    <property type="match status" value="1"/>
</dbReference>
<name>A0A1Y3EGU6_9BILA</name>
<organism evidence="3 4">
    <name type="scientific">Trichinella nativa</name>
    <dbReference type="NCBI Taxonomy" id="6335"/>
    <lineage>
        <taxon>Eukaryota</taxon>
        <taxon>Metazoa</taxon>
        <taxon>Ecdysozoa</taxon>
        <taxon>Nematoda</taxon>
        <taxon>Enoplea</taxon>
        <taxon>Dorylaimia</taxon>
        <taxon>Trichinellida</taxon>
        <taxon>Trichinellidae</taxon>
        <taxon>Trichinella</taxon>
    </lineage>
</organism>
<proteinExistence type="predicted"/>
<accession>A0A1Y3EGU6</accession>
<keyword evidence="1" id="KW-0106">Calcium</keyword>
<dbReference type="InterPro" id="IPR011992">
    <property type="entry name" value="EF-hand-dom_pair"/>
</dbReference>
<dbReference type="EMBL" id="LVZM01012726">
    <property type="protein sequence ID" value="OUC44363.1"/>
    <property type="molecule type" value="Genomic_DNA"/>
</dbReference>
<evidence type="ECO:0000259" key="2">
    <source>
        <dbReference type="PROSITE" id="PS50222"/>
    </source>
</evidence>
<dbReference type="InterPro" id="IPR002048">
    <property type="entry name" value="EF_hand_dom"/>
</dbReference>
<sequence>MAKKRSESISSAHLKPTSKTVLGLDYAGSEQVSLNVLLVSTLTVEGFENRDNKFHNIPPLTDPIFSQADTFHCTRTEVELYEQLYISMTKEHTDGDNVFLRLEDIQRRYDALNVPVERGELEKLIAEISEKNDGLSPLENATDGIDFVEFVELLTQKMTPSYLESENLAIFKIFDSDADGFVTESDVANVFKSIFPDDEENTEVNFKQIISLLNKANDNNDRISLHDFMNYLLQQDK</sequence>
<dbReference type="PROSITE" id="PS50222">
    <property type="entry name" value="EF_HAND_2"/>
    <property type="match status" value="1"/>
</dbReference>